<evidence type="ECO:0000256" key="8">
    <source>
        <dbReference type="ARBA" id="ARBA00022840"/>
    </source>
</evidence>
<dbReference type="InterPro" id="IPR036621">
    <property type="entry name" value="Anticodon-bd_dom_sf"/>
</dbReference>
<dbReference type="Gene3D" id="3.30.930.10">
    <property type="entry name" value="Bira Bifunctional Protein, Domain 2"/>
    <property type="match status" value="1"/>
</dbReference>
<sequence length="639" mass="73419">MKIILPDNSFKELPEGSTALDAAKSISLGLAQKAICAKVNGELFDLNEVLPEECKFEIVTKDSPDALHVLRHSAAHLMAQAIQHLYPGVQFAYGPATEDGFYYDMKLPQAISVEDFPAIEKEMQKLVSQNEEIVREDITVDEALKRFASQKYKTVHIHELAEKGANLSVYKQGDFEDLCLGPHVKSTKYIKAFKLMNTSACYFQGNKDNDSLTRIYGTAFFEKKDLDDYLKVLEERKEADHKRLGKELGLFMFSDFGPGLPFWLPNGMIVRHELESFLWDKLTEGGYSFLKTPQMLSRELWITSGHWKKYKENMYITKVDGKPYAIKPMNCPGAILVYQNDLHSYRELPIRYAEYGLDHRHEASGALNGLFRVRAFTQDDAHIFLAFDQIGNEIRRLLKLFGDVYKTFGLTYTIELSTRPDVFVGKISTWDKAEAELKECLEENGIPYEINEGDGAFYGPKLDFKIKDSLNRVWQCGTIQLDMQLPHRFHLTYTDKDGKKKEPVMLHRAIFGSFERFTGIIIENFKGAFPTWLNPEQVRILPVNNDEAVMKYAAAVEKKLKNKNIRVSIDDRNEKLNYKIREAQTKKVPYTLVIGNKEAETKSLTYRLYGHMDSKTVSEAEFVKIIEKDIQNREVTRSY</sequence>
<dbReference type="PROSITE" id="PS51880">
    <property type="entry name" value="TGS"/>
    <property type="match status" value="1"/>
</dbReference>
<feature type="binding site" evidence="13">
    <location>
        <position position="507"/>
    </location>
    <ligand>
        <name>Zn(2+)</name>
        <dbReference type="ChEBI" id="CHEBI:29105"/>
        <note>catalytic</note>
    </ligand>
</feature>
<keyword evidence="3 13" id="KW-0820">tRNA-binding</keyword>
<dbReference type="Pfam" id="PF02824">
    <property type="entry name" value="TGS"/>
    <property type="match status" value="1"/>
</dbReference>
<keyword evidence="2 13" id="KW-0963">Cytoplasm</keyword>
<evidence type="ECO:0000256" key="5">
    <source>
        <dbReference type="ARBA" id="ARBA00022723"/>
    </source>
</evidence>
<dbReference type="Gene3D" id="3.40.50.800">
    <property type="entry name" value="Anticodon-binding domain"/>
    <property type="match status" value="1"/>
</dbReference>
<evidence type="ECO:0000256" key="12">
    <source>
        <dbReference type="ARBA" id="ARBA00049515"/>
    </source>
</evidence>
<dbReference type="SUPFAM" id="SSF52954">
    <property type="entry name" value="Class II aaRS ABD-related"/>
    <property type="match status" value="1"/>
</dbReference>
<evidence type="ECO:0000256" key="7">
    <source>
        <dbReference type="ARBA" id="ARBA00022833"/>
    </source>
</evidence>
<dbReference type="InterPro" id="IPR012675">
    <property type="entry name" value="Beta-grasp_dom_sf"/>
</dbReference>
<accession>A0A7M1XJA1</accession>
<dbReference type="PROSITE" id="PS50862">
    <property type="entry name" value="AA_TRNA_LIGASE_II"/>
    <property type="match status" value="1"/>
</dbReference>
<dbReference type="SUPFAM" id="SSF55681">
    <property type="entry name" value="Class II aaRS and biotin synthetases"/>
    <property type="match status" value="1"/>
</dbReference>
<dbReference type="CDD" id="cd00860">
    <property type="entry name" value="ThrRS_anticodon"/>
    <property type="match status" value="1"/>
</dbReference>
<dbReference type="EC" id="6.1.1.3" evidence="13"/>
<feature type="domain" description="TGS" evidence="15">
    <location>
        <begin position="1"/>
        <end position="60"/>
    </location>
</feature>
<dbReference type="InterPro" id="IPR047246">
    <property type="entry name" value="ThrRS_anticodon"/>
</dbReference>
<evidence type="ECO:0000256" key="4">
    <source>
        <dbReference type="ARBA" id="ARBA00022598"/>
    </source>
</evidence>
<keyword evidence="8 13" id="KW-0067">ATP-binding</keyword>
<dbReference type="InterPro" id="IPR012676">
    <property type="entry name" value="TGS-like"/>
</dbReference>
<keyword evidence="10 13" id="KW-0648">Protein biosynthesis</keyword>
<dbReference type="CDD" id="cd01667">
    <property type="entry name" value="TGS_ThrRS"/>
    <property type="match status" value="1"/>
</dbReference>
<comment type="similarity">
    <text evidence="1 13">Belongs to the class-II aminoacyl-tRNA synthetase family.</text>
</comment>
<dbReference type="NCBIfam" id="TIGR00418">
    <property type="entry name" value="thrS"/>
    <property type="match status" value="1"/>
</dbReference>
<dbReference type="Pfam" id="PF07973">
    <property type="entry name" value="tRNA_SAD"/>
    <property type="match status" value="1"/>
</dbReference>
<comment type="subcellular location">
    <subcellularLocation>
        <location evidence="13">Cytoplasm</location>
    </subcellularLocation>
</comment>
<dbReference type="GO" id="GO:0006435">
    <property type="term" value="P:threonyl-tRNA aminoacylation"/>
    <property type="evidence" value="ECO:0007669"/>
    <property type="project" value="UniProtKB-UniRule"/>
</dbReference>
<keyword evidence="7 13" id="KW-0862">Zinc</keyword>
<dbReference type="InterPro" id="IPR004095">
    <property type="entry name" value="TGS"/>
</dbReference>
<feature type="binding site" evidence="13">
    <location>
        <position position="331"/>
    </location>
    <ligand>
        <name>Zn(2+)</name>
        <dbReference type="ChEBI" id="CHEBI:29105"/>
        <note>catalytic</note>
    </ligand>
</feature>
<proteinExistence type="inferred from homology"/>
<keyword evidence="4 13" id="KW-0436">Ligase</keyword>
<dbReference type="Gene3D" id="3.30.54.20">
    <property type="match status" value="1"/>
</dbReference>
<dbReference type="SUPFAM" id="SSF81271">
    <property type="entry name" value="TGS-like"/>
    <property type="match status" value="1"/>
</dbReference>
<dbReference type="Gene3D" id="3.10.20.30">
    <property type="match status" value="1"/>
</dbReference>
<dbReference type="KEGG" id="trc:DYE49_04425"/>
<dbReference type="Gene3D" id="3.30.980.10">
    <property type="entry name" value="Threonyl-trna Synthetase, Chain A, domain 2"/>
    <property type="match status" value="1"/>
</dbReference>
<keyword evidence="5 13" id="KW-0479">Metal-binding</keyword>
<dbReference type="Proteomes" id="UP000593591">
    <property type="component" value="Chromosome"/>
</dbReference>
<dbReference type="FunFam" id="3.30.930.10:FF:000002">
    <property type="entry name" value="Threonine--tRNA ligase"/>
    <property type="match status" value="1"/>
</dbReference>
<comment type="cofactor">
    <cofactor evidence="13">
        <name>Zn(2+)</name>
        <dbReference type="ChEBI" id="CHEBI:29105"/>
    </cofactor>
    <text evidence="13">Binds 1 zinc ion per subunit.</text>
</comment>
<evidence type="ECO:0000256" key="13">
    <source>
        <dbReference type="HAMAP-Rule" id="MF_00184"/>
    </source>
</evidence>
<dbReference type="GO" id="GO:0046872">
    <property type="term" value="F:metal ion binding"/>
    <property type="evidence" value="ECO:0007669"/>
    <property type="project" value="UniProtKB-KW"/>
</dbReference>
<keyword evidence="9 13" id="KW-0694">RNA-binding</keyword>
<dbReference type="FunFam" id="3.30.980.10:FF:000005">
    <property type="entry name" value="Threonyl-tRNA synthetase, mitochondrial"/>
    <property type="match status" value="1"/>
</dbReference>
<evidence type="ECO:0000313" key="17">
    <source>
        <dbReference type="Proteomes" id="UP000593591"/>
    </source>
</evidence>
<evidence type="ECO:0000256" key="1">
    <source>
        <dbReference type="ARBA" id="ARBA00008226"/>
    </source>
</evidence>
<dbReference type="InterPro" id="IPR033728">
    <property type="entry name" value="ThrRS_core"/>
</dbReference>
<dbReference type="InterPro" id="IPR006195">
    <property type="entry name" value="aa-tRNA-synth_II"/>
</dbReference>
<dbReference type="InterPro" id="IPR002314">
    <property type="entry name" value="aa-tRNA-synt_IIb"/>
</dbReference>
<dbReference type="GO" id="GO:0000049">
    <property type="term" value="F:tRNA binding"/>
    <property type="evidence" value="ECO:0007669"/>
    <property type="project" value="UniProtKB-KW"/>
</dbReference>
<comment type="catalytic activity">
    <reaction evidence="12 13">
        <text>tRNA(Thr) + L-threonine + ATP = L-threonyl-tRNA(Thr) + AMP + diphosphate + H(+)</text>
        <dbReference type="Rhea" id="RHEA:24624"/>
        <dbReference type="Rhea" id="RHEA-COMP:9670"/>
        <dbReference type="Rhea" id="RHEA-COMP:9704"/>
        <dbReference type="ChEBI" id="CHEBI:15378"/>
        <dbReference type="ChEBI" id="CHEBI:30616"/>
        <dbReference type="ChEBI" id="CHEBI:33019"/>
        <dbReference type="ChEBI" id="CHEBI:57926"/>
        <dbReference type="ChEBI" id="CHEBI:78442"/>
        <dbReference type="ChEBI" id="CHEBI:78534"/>
        <dbReference type="ChEBI" id="CHEBI:456215"/>
        <dbReference type="EC" id="6.1.1.3"/>
    </reaction>
</comment>
<evidence type="ECO:0000313" key="16">
    <source>
        <dbReference type="EMBL" id="QOS39749.1"/>
    </source>
</evidence>
<gene>
    <name evidence="13" type="primary">thrS</name>
    <name evidence="16" type="ORF">DYE49_04425</name>
</gene>
<comment type="caution">
    <text evidence="13">Lacks conserved residue(s) required for the propagation of feature annotation.</text>
</comment>
<dbReference type="InterPro" id="IPR045864">
    <property type="entry name" value="aa-tRNA-synth_II/BPL/LPL"/>
</dbReference>
<evidence type="ECO:0000256" key="6">
    <source>
        <dbReference type="ARBA" id="ARBA00022741"/>
    </source>
</evidence>
<dbReference type="GO" id="GO:0005524">
    <property type="term" value="F:ATP binding"/>
    <property type="evidence" value="ECO:0007669"/>
    <property type="project" value="UniProtKB-UniRule"/>
</dbReference>
<dbReference type="SUPFAM" id="SSF55186">
    <property type="entry name" value="ThrRS/AlaRS common domain"/>
    <property type="match status" value="1"/>
</dbReference>
<organism evidence="16 17">
    <name type="scientific">Treponema rectale</name>
    <dbReference type="NCBI Taxonomy" id="744512"/>
    <lineage>
        <taxon>Bacteria</taxon>
        <taxon>Pseudomonadati</taxon>
        <taxon>Spirochaetota</taxon>
        <taxon>Spirochaetia</taxon>
        <taxon>Spirochaetales</taxon>
        <taxon>Treponemataceae</taxon>
        <taxon>Treponema</taxon>
    </lineage>
</organism>
<protein>
    <recommendedName>
        <fullName evidence="13">Threonine--tRNA ligase</fullName>
        <ecNumber evidence="13">6.1.1.3</ecNumber>
    </recommendedName>
    <alternativeName>
        <fullName evidence="13">Threonyl-tRNA synthetase</fullName>
        <shortName evidence="13">ThrRS</shortName>
    </alternativeName>
</protein>
<dbReference type="AlphaFoldDB" id="A0A7M1XJA1"/>
<dbReference type="Pfam" id="PF00587">
    <property type="entry name" value="tRNA-synt_2b"/>
    <property type="match status" value="1"/>
</dbReference>
<comment type="subunit">
    <text evidence="13">Homodimer.</text>
</comment>
<keyword evidence="6 13" id="KW-0547">Nucleotide-binding</keyword>
<dbReference type="PANTHER" id="PTHR11451:SF44">
    <property type="entry name" value="THREONINE--TRNA LIGASE, CHLOROPLASTIC_MITOCHONDRIAL 2"/>
    <property type="match status" value="1"/>
</dbReference>
<dbReference type="CDD" id="cd00771">
    <property type="entry name" value="ThrRS_core"/>
    <property type="match status" value="1"/>
</dbReference>
<dbReference type="PANTHER" id="PTHR11451">
    <property type="entry name" value="THREONINE-TRNA LIGASE"/>
    <property type="match status" value="1"/>
</dbReference>
<feature type="domain" description="Aminoacyl-transfer RNA synthetases class-II family profile" evidence="14">
    <location>
        <begin position="228"/>
        <end position="530"/>
    </location>
</feature>
<dbReference type="EMBL" id="CP031517">
    <property type="protein sequence ID" value="QOS39749.1"/>
    <property type="molecule type" value="Genomic_DNA"/>
</dbReference>
<dbReference type="HAMAP" id="MF_00184">
    <property type="entry name" value="Thr_tRNA_synth"/>
    <property type="match status" value="1"/>
</dbReference>
<dbReference type="PRINTS" id="PR01047">
    <property type="entry name" value="TRNASYNTHTHR"/>
</dbReference>
<dbReference type="FunFam" id="3.40.50.800:FF:000001">
    <property type="entry name" value="Threonine--tRNA ligase"/>
    <property type="match status" value="1"/>
</dbReference>
<dbReference type="Pfam" id="PF03129">
    <property type="entry name" value="HGTP_anticodon"/>
    <property type="match status" value="1"/>
</dbReference>
<evidence type="ECO:0000256" key="11">
    <source>
        <dbReference type="ARBA" id="ARBA00023146"/>
    </source>
</evidence>
<dbReference type="InterPro" id="IPR012947">
    <property type="entry name" value="tRNA_SAD"/>
</dbReference>
<keyword evidence="11 13" id="KW-0030">Aminoacyl-tRNA synthetase</keyword>
<dbReference type="SMART" id="SM00863">
    <property type="entry name" value="tRNA_SAD"/>
    <property type="match status" value="1"/>
</dbReference>
<dbReference type="GO" id="GO:0004829">
    <property type="term" value="F:threonine-tRNA ligase activity"/>
    <property type="evidence" value="ECO:0007669"/>
    <property type="project" value="UniProtKB-UniRule"/>
</dbReference>
<dbReference type="InterPro" id="IPR004154">
    <property type="entry name" value="Anticodon-bd"/>
</dbReference>
<dbReference type="InterPro" id="IPR018163">
    <property type="entry name" value="Thr/Ala-tRNA-synth_IIc_edit"/>
</dbReference>
<feature type="binding site" evidence="13">
    <location>
        <position position="382"/>
    </location>
    <ligand>
        <name>Zn(2+)</name>
        <dbReference type="ChEBI" id="CHEBI:29105"/>
        <note>catalytic</note>
    </ligand>
</feature>
<dbReference type="InterPro" id="IPR002320">
    <property type="entry name" value="Thr-tRNA-ligase_IIa"/>
</dbReference>
<evidence type="ECO:0000256" key="3">
    <source>
        <dbReference type="ARBA" id="ARBA00022555"/>
    </source>
</evidence>
<reference evidence="16 17" key="1">
    <citation type="submission" date="2018-08" db="EMBL/GenBank/DDBJ databases">
        <title>The first complete genome of Treponema rectale (CHPAT), a commensal spirochete of the bovine rectum.</title>
        <authorList>
            <person name="Staton G.J."/>
            <person name="Clegg S.R."/>
            <person name="Carter S.D."/>
            <person name="Radford A.D."/>
            <person name="Darby A."/>
            <person name="Hall N."/>
            <person name="Birtles R.J."/>
            <person name="Evans N.J."/>
        </authorList>
    </citation>
    <scope>NUCLEOTIDE SEQUENCE [LARGE SCALE GENOMIC DNA]</scope>
    <source>
        <strain evidence="16 17">CHPA</strain>
    </source>
</reference>
<evidence type="ECO:0000259" key="15">
    <source>
        <dbReference type="PROSITE" id="PS51880"/>
    </source>
</evidence>
<evidence type="ECO:0000259" key="14">
    <source>
        <dbReference type="PROSITE" id="PS50862"/>
    </source>
</evidence>
<evidence type="ECO:0000256" key="10">
    <source>
        <dbReference type="ARBA" id="ARBA00022917"/>
    </source>
</evidence>
<dbReference type="GO" id="GO:0005737">
    <property type="term" value="C:cytoplasm"/>
    <property type="evidence" value="ECO:0007669"/>
    <property type="project" value="UniProtKB-SubCell"/>
</dbReference>
<evidence type="ECO:0000256" key="2">
    <source>
        <dbReference type="ARBA" id="ARBA00022490"/>
    </source>
</evidence>
<evidence type="ECO:0000256" key="9">
    <source>
        <dbReference type="ARBA" id="ARBA00022884"/>
    </source>
</evidence>
<name>A0A7M1XJA1_9SPIR</name>